<organism evidence="1 2">
    <name type="scientific">Sphingosinicella microcystinivorans</name>
    <dbReference type="NCBI Taxonomy" id="335406"/>
    <lineage>
        <taxon>Bacteria</taxon>
        <taxon>Pseudomonadati</taxon>
        <taxon>Pseudomonadota</taxon>
        <taxon>Alphaproteobacteria</taxon>
        <taxon>Sphingomonadales</taxon>
        <taxon>Sphingosinicellaceae</taxon>
        <taxon>Sphingosinicella</taxon>
    </lineage>
</organism>
<dbReference type="SUPFAM" id="SSF53756">
    <property type="entry name" value="UDP-Glycosyltransferase/glycogen phosphorylase"/>
    <property type="match status" value="1"/>
</dbReference>
<evidence type="ECO:0000313" key="2">
    <source>
        <dbReference type="Proteomes" id="UP000275727"/>
    </source>
</evidence>
<evidence type="ECO:0008006" key="3">
    <source>
        <dbReference type="Google" id="ProtNLM"/>
    </source>
</evidence>
<dbReference type="Proteomes" id="UP000275727">
    <property type="component" value="Chromosome"/>
</dbReference>
<accession>A0AAD1D5F7</accession>
<gene>
    <name evidence="1" type="ORF">SmB9_14570</name>
</gene>
<dbReference type="KEGG" id="smic:SmB9_14570"/>
<dbReference type="GO" id="GO:0016757">
    <property type="term" value="F:glycosyltransferase activity"/>
    <property type="evidence" value="ECO:0007669"/>
    <property type="project" value="TreeGrafter"/>
</dbReference>
<name>A0AAD1D5F7_SPHMI</name>
<protein>
    <recommendedName>
        <fullName evidence="3">Glycosyl transferase family 1</fullName>
    </recommendedName>
</protein>
<reference evidence="1 2" key="1">
    <citation type="submission" date="2018-06" db="EMBL/GenBank/DDBJ databases">
        <title>Complete Genome Sequence of the Microcystin-Degrading Bacterium Sphingosinicella microcystinivorans Strain B-9.</title>
        <authorList>
            <person name="Jin H."/>
            <person name="Nishizawa T."/>
            <person name="Guo Y."/>
            <person name="Nishizawa A."/>
            <person name="Park H."/>
            <person name="Kato H."/>
            <person name="Tsuji K."/>
            <person name="Harada K."/>
        </authorList>
    </citation>
    <scope>NUCLEOTIDE SEQUENCE [LARGE SCALE GENOMIC DNA]</scope>
    <source>
        <strain evidence="1 2">B9</strain>
    </source>
</reference>
<dbReference type="Gene3D" id="3.40.50.2000">
    <property type="entry name" value="Glycogen Phosphorylase B"/>
    <property type="match status" value="2"/>
</dbReference>
<sequence>MPRYYAAIDTLCLASKSEAFPNVVGEAMACGIPCVVTDVGDCRDVVGKAGLVVPAENEIALGAALKALAAMPVVQRQAMGRFGRERIVSVYSLDQIVRQYERLYYSVVNT</sequence>
<dbReference type="AlphaFoldDB" id="A0AAD1D5F7"/>
<dbReference type="PANTHER" id="PTHR12526:SF638">
    <property type="entry name" value="SPORE COAT PROTEIN SA"/>
    <property type="match status" value="1"/>
</dbReference>
<dbReference type="Pfam" id="PF13692">
    <property type="entry name" value="Glyco_trans_1_4"/>
    <property type="match status" value="1"/>
</dbReference>
<dbReference type="EMBL" id="AP018711">
    <property type="protein sequence ID" value="BBE33799.1"/>
    <property type="molecule type" value="Genomic_DNA"/>
</dbReference>
<evidence type="ECO:0000313" key="1">
    <source>
        <dbReference type="EMBL" id="BBE33799.1"/>
    </source>
</evidence>
<proteinExistence type="predicted"/>
<dbReference type="PANTHER" id="PTHR12526">
    <property type="entry name" value="GLYCOSYLTRANSFERASE"/>
    <property type="match status" value="1"/>
</dbReference>